<proteinExistence type="predicted"/>
<dbReference type="Proteomes" id="UP000886523">
    <property type="component" value="Unassembled WGS sequence"/>
</dbReference>
<sequence length="124" mass="12205">MLAVRPPPPSGTGPHRYTALLDAQLVNFTAPSTPVPNPGVHLINLVSYISSAGLGTPLAGSYFTIGTATVNVSLTTAVDSAMFLASSTATRSGSSTVSGTSAGSSTIQKGSADLGKGVSIGGVL</sequence>
<evidence type="ECO:0008006" key="3">
    <source>
        <dbReference type="Google" id="ProtNLM"/>
    </source>
</evidence>
<dbReference type="SUPFAM" id="SSF49777">
    <property type="entry name" value="PEBP-like"/>
    <property type="match status" value="1"/>
</dbReference>
<evidence type="ECO:0000313" key="2">
    <source>
        <dbReference type="Proteomes" id="UP000886523"/>
    </source>
</evidence>
<protein>
    <recommendedName>
        <fullName evidence="3">PEBP-like protein</fullName>
    </recommendedName>
</protein>
<gene>
    <name evidence="1" type="ORF">BS47DRAFT_1387720</name>
</gene>
<dbReference type="EMBL" id="MU128914">
    <property type="protein sequence ID" value="KAF9520107.1"/>
    <property type="molecule type" value="Genomic_DNA"/>
</dbReference>
<reference evidence="1" key="1">
    <citation type="journal article" date="2020" name="Nat. Commun.">
        <title>Large-scale genome sequencing of mycorrhizal fungi provides insights into the early evolution of symbiotic traits.</title>
        <authorList>
            <person name="Miyauchi S."/>
            <person name="Kiss E."/>
            <person name="Kuo A."/>
            <person name="Drula E."/>
            <person name="Kohler A."/>
            <person name="Sanchez-Garcia M."/>
            <person name="Morin E."/>
            <person name="Andreopoulos B."/>
            <person name="Barry K.W."/>
            <person name="Bonito G."/>
            <person name="Buee M."/>
            <person name="Carver A."/>
            <person name="Chen C."/>
            <person name="Cichocki N."/>
            <person name="Clum A."/>
            <person name="Culley D."/>
            <person name="Crous P.W."/>
            <person name="Fauchery L."/>
            <person name="Girlanda M."/>
            <person name="Hayes R.D."/>
            <person name="Keri Z."/>
            <person name="LaButti K."/>
            <person name="Lipzen A."/>
            <person name="Lombard V."/>
            <person name="Magnuson J."/>
            <person name="Maillard F."/>
            <person name="Murat C."/>
            <person name="Nolan M."/>
            <person name="Ohm R.A."/>
            <person name="Pangilinan J."/>
            <person name="Pereira M.F."/>
            <person name="Perotto S."/>
            <person name="Peter M."/>
            <person name="Pfister S."/>
            <person name="Riley R."/>
            <person name="Sitrit Y."/>
            <person name="Stielow J.B."/>
            <person name="Szollosi G."/>
            <person name="Zifcakova L."/>
            <person name="Stursova M."/>
            <person name="Spatafora J.W."/>
            <person name="Tedersoo L."/>
            <person name="Vaario L.M."/>
            <person name="Yamada A."/>
            <person name="Yan M."/>
            <person name="Wang P."/>
            <person name="Xu J."/>
            <person name="Bruns T."/>
            <person name="Baldrian P."/>
            <person name="Vilgalys R."/>
            <person name="Dunand C."/>
            <person name="Henrissat B."/>
            <person name="Grigoriev I.V."/>
            <person name="Hibbett D."/>
            <person name="Nagy L.G."/>
            <person name="Martin F.M."/>
        </authorList>
    </citation>
    <scope>NUCLEOTIDE SEQUENCE</scope>
    <source>
        <strain evidence="1">UP504</strain>
    </source>
</reference>
<organism evidence="1 2">
    <name type="scientific">Hydnum rufescens UP504</name>
    <dbReference type="NCBI Taxonomy" id="1448309"/>
    <lineage>
        <taxon>Eukaryota</taxon>
        <taxon>Fungi</taxon>
        <taxon>Dikarya</taxon>
        <taxon>Basidiomycota</taxon>
        <taxon>Agaricomycotina</taxon>
        <taxon>Agaricomycetes</taxon>
        <taxon>Cantharellales</taxon>
        <taxon>Hydnaceae</taxon>
        <taxon>Hydnum</taxon>
    </lineage>
</organism>
<dbReference type="InterPro" id="IPR036610">
    <property type="entry name" value="PEBP-like_sf"/>
</dbReference>
<dbReference type="AlphaFoldDB" id="A0A9P6BA60"/>
<evidence type="ECO:0000313" key="1">
    <source>
        <dbReference type="EMBL" id="KAF9520107.1"/>
    </source>
</evidence>
<name>A0A9P6BA60_9AGAM</name>
<dbReference type="Gene3D" id="3.90.280.10">
    <property type="entry name" value="PEBP-like"/>
    <property type="match status" value="1"/>
</dbReference>
<keyword evidence="2" id="KW-1185">Reference proteome</keyword>
<dbReference type="OrthoDB" id="2506647at2759"/>
<accession>A0A9P6BA60</accession>
<comment type="caution">
    <text evidence="1">The sequence shown here is derived from an EMBL/GenBank/DDBJ whole genome shotgun (WGS) entry which is preliminary data.</text>
</comment>